<evidence type="ECO:0000313" key="4">
    <source>
        <dbReference type="Proteomes" id="UP000239800"/>
    </source>
</evidence>
<feature type="domain" description="Beta-lactamase-related" evidence="2">
    <location>
        <begin position="29"/>
        <end position="341"/>
    </location>
</feature>
<sequence length="390" mass="44843">MAVVLITSCTTDQDTVDSYFGFDIPKETLDRYLEDQMDSLNIPGMAIAFINDGKVVHHRTLGYANLQDQIPVTETTIFEAASLSKPVFAFLVMKYVEEGKLDLDIPLYTYLPYPDIAYDDRYQKITARMALSHRTGFPNWREDTPDDRLIIQFEPGTDYFYSGEGYQYLAKVINEIEGFDWEGLESDFQAKIAVPMGVDHSVFIQDDYSKRHKAEPYDEEGKWVGPGRNPDSLRQYQFWAPASLHSEALDFSKWMIGLMERKVLKEESYQELFKPHSYVDEFNGIKVDYTLGFFKPQLPLTNLYMHGGNNFGFTSSFAVDPNKKWGFVLFTNSEYGEDLGNELTLYMLTGPDLTKVYVLLALVAISVILILVLLIRWLLKQRKKIRASTK</sequence>
<organism evidence="3 4">
    <name type="scientific">Aureitalea marina</name>
    <dbReference type="NCBI Taxonomy" id="930804"/>
    <lineage>
        <taxon>Bacteria</taxon>
        <taxon>Pseudomonadati</taxon>
        <taxon>Bacteroidota</taxon>
        <taxon>Flavobacteriia</taxon>
        <taxon>Flavobacteriales</taxon>
        <taxon>Flavobacteriaceae</taxon>
        <taxon>Aureitalea</taxon>
    </lineage>
</organism>
<keyword evidence="1" id="KW-1133">Transmembrane helix</keyword>
<keyword evidence="1" id="KW-0472">Membrane</keyword>
<dbReference type="PANTHER" id="PTHR46825:SF9">
    <property type="entry name" value="BETA-LACTAMASE-RELATED DOMAIN-CONTAINING PROTEIN"/>
    <property type="match status" value="1"/>
</dbReference>
<feature type="transmembrane region" description="Helical" evidence="1">
    <location>
        <begin position="356"/>
        <end position="379"/>
    </location>
</feature>
<dbReference type="Proteomes" id="UP000239800">
    <property type="component" value="Unassembled WGS sequence"/>
</dbReference>
<proteinExistence type="predicted"/>
<dbReference type="AlphaFoldDB" id="A0A2S7KPM7"/>
<dbReference type="PANTHER" id="PTHR46825">
    <property type="entry name" value="D-ALANYL-D-ALANINE-CARBOXYPEPTIDASE/ENDOPEPTIDASE AMPH"/>
    <property type="match status" value="1"/>
</dbReference>
<evidence type="ECO:0000313" key="3">
    <source>
        <dbReference type="EMBL" id="PQB04560.1"/>
    </source>
</evidence>
<dbReference type="InterPro" id="IPR012338">
    <property type="entry name" value="Beta-lactam/transpept-like"/>
</dbReference>
<gene>
    <name evidence="3" type="ORF">BST85_06345</name>
</gene>
<dbReference type="SUPFAM" id="SSF56601">
    <property type="entry name" value="beta-lactamase/transpeptidase-like"/>
    <property type="match status" value="1"/>
</dbReference>
<dbReference type="Gene3D" id="3.40.710.10">
    <property type="entry name" value="DD-peptidase/beta-lactamase superfamily"/>
    <property type="match status" value="1"/>
</dbReference>
<reference evidence="3 4" key="1">
    <citation type="submission" date="2016-11" db="EMBL/GenBank/DDBJ databases">
        <title>Trade-off between light-utilization and light-protection in marine flavobacteria.</title>
        <authorList>
            <person name="Kumagai Y."/>
        </authorList>
    </citation>
    <scope>NUCLEOTIDE SEQUENCE [LARGE SCALE GENOMIC DNA]</scope>
    <source>
        <strain evidence="3 4">NBRC 107741</strain>
    </source>
</reference>
<dbReference type="InterPro" id="IPR050491">
    <property type="entry name" value="AmpC-like"/>
</dbReference>
<protein>
    <recommendedName>
        <fullName evidence="2">Beta-lactamase-related domain-containing protein</fullName>
    </recommendedName>
</protein>
<name>A0A2S7KPM7_9FLAO</name>
<keyword evidence="4" id="KW-1185">Reference proteome</keyword>
<comment type="caution">
    <text evidence="3">The sequence shown here is derived from an EMBL/GenBank/DDBJ whole genome shotgun (WGS) entry which is preliminary data.</text>
</comment>
<dbReference type="InterPro" id="IPR001466">
    <property type="entry name" value="Beta-lactam-related"/>
</dbReference>
<dbReference type="Pfam" id="PF00144">
    <property type="entry name" value="Beta-lactamase"/>
    <property type="match status" value="1"/>
</dbReference>
<accession>A0A2S7KPM7</accession>
<dbReference type="RefSeq" id="WP_245917647.1">
    <property type="nucleotide sequence ID" value="NZ_MQUB01000001.1"/>
</dbReference>
<dbReference type="EMBL" id="MQUB01000001">
    <property type="protein sequence ID" value="PQB04560.1"/>
    <property type="molecule type" value="Genomic_DNA"/>
</dbReference>
<keyword evidence="1" id="KW-0812">Transmembrane</keyword>
<evidence type="ECO:0000256" key="1">
    <source>
        <dbReference type="SAM" id="Phobius"/>
    </source>
</evidence>
<evidence type="ECO:0000259" key="2">
    <source>
        <dbReference type="Pfam" id="PF00144"/>
    </source>
</evidence>